<accession>A0A377AYA3</accession>
<evidence type="ECO:0000313" key="1">
    <source>
        <dbReference type="EMBL" id="STL40988.1"/>
    </source>
</evidence>
<organism evidence="1 2">
    <name type="scientific">Escherichia coli</name>
    <dbReference type="NCBI Taxonomy" id="562"/>
    <lineage>
        <taxon>Bacteria</taxon>
        <taxon>Pseudomonadati</taxon>
        <taxon>Pseudomonadota</taxon>
        <taxon>Gammaproteobacteria</taxon>
        <taxon>Enterobacterales</taxon>
        <taxon>Enterobacteriaceae</taxon>
        <taxon>Escherichia</taxon>
    </lineage>
</organism>
<name>A0A377AYA3_ECOLX</name>
<reference evidence="1 2" key="1">
    <citation type="submission" date="2018-06" db="EMBL/GenBank/DDBJ databases">
        <authorList>
            <consortium name="Pathogen Informatics"/>
            <person name="Doyle S."/>
        </authorList>
    </citation>
    <scope>NUCLEOTIDE SEQUENCE [LARGE SCALE GENOMIC DNA]</scope>
    <source>
        <strain evidence="1 2">NCTC9962</strain>
    </source>
</reference>
<proteinExistence type="predicted"/>
<sequence>MRRRYQPGHDESWSDEYQRCLVPGSDIGVRRRDAQRHVSVVGQLHLLQNNGVTALFSLIGVCTQVSFVSSREGRVAVFVVDVDQLVAVVVSDRTSTSCVVDTNFVVTGCSCNMVTVVITSF</sequence>
<gene>
    <name evidence="1" type="ORF">NCTC9962_02537</name>
</gene>
<dbReference type="AlphaFoldDB" id="A0A377AYA3"/>
<dbReference type="EMBL" id="UGED01000007">
    <property type="protein sequence ID" value="STL40988.1"/>
    <property type="molecule type" value="Genomic_DNA"/>
</dbReference>
<dbReference type="Proteomes" id="UP000254052">
    <property type="component" value="Unassembled WGS sequence"/>
</dbReference>
<protein>
    <submittedName>
        <fullName evidence="1">Uncharacterized protein</fullName>
    </submittedName>
</protein>
<evidence type="ECO:0000313" key="2">
    <source>
        <dbReference type="Proteomes" id="UP000254052"/>
    </source>
</evidence>